<dbReference type="RefSeq" id="WP_344436543.1">
    <property type="nucleotide sequence ID" value="NZ_BAAASL010000013.1"/>
</dbReference>
<proteinExistence type="predicted"/>
<dbReference type="Proteomes" id="UP001500886">
    <property type="component" value="Unassembled WGS sequence"/>
</dbReference>
<protein>
    <recommendedName>
        <fullName evidence="3">DNA-binding protein</fullName>
    </recommendedName>
</protein>
<organism evidence="1 2">
    <name type="scientific">Streptomyces luteosporeus</name>
    <dbReference type="NCBI Taxonomy" id="173856"/>
    <lineage>
        <taxon>Bacteria</taxon>
        <taxon>Bacillati</taxon>
        <taxon>Actinomycetota</taxon>
        <taxon>Actinomycetes</taxon>
        <taxon>Kitasatosporales</taxon>
        <taxon>Streptomycetaceae</taxon>
        <taxon>Streptomyces</taxon>
    </lineage>
</organism>
<dbReference type="EMBL" id="BAAASL010000013">
    <property type="protein sequence ID" value="GAA2719404.1"/>
    <property type="molecule type" value="Genomic_DNA"/>
</dbReference>
<sequence length="91" mass="9701">MTGRGATQLTFPEAFALPVTTNLRTAAAAFGMSMSTAYRLAGRGAFPCKLLRPGHRYLVPTAPLMRALGIEEWPVYADDLAAGAESEAELD</sequence>
<gene>
    <name evidence="1" type="ORF">GCM10010315_37450</name>
</gene>
<keyword evidence="2" id="KW-1185">Reference proteome</keyword>
<evidence type="ECO:0008006" key="3">
    <source>
        <dbReference type="Google" id="ProtNLM"/>
    </source>
</evidence>
<comment type="caution">
    <text evidence="1">The sequence shown here is derived from an EMBL/GenBank/DDBJ whole genome shotgun (WGS) entry which is preliminary data.</text>
</comment>
<evidence type="ECO:0000313" key="1">
    <source>
        <dbReference type="EMBL" id="GAA2719404.1"/>
    </source>
</evidence>
<reference evidence="2" key="1">
    <citation type="journal article" date="2019" name="Int. J. Syst. Evol. Microbiol.">
        <title>The Global Catalogue of Microorganisms (GCM) 10K type strain sequencing project: providing services to taxonomists for standard genome sequencing and annotation.</title>
        <authorList>
            <consortium name="The Broad Institute Genomics Platform"/>
            <consortium name="The Broad Institute Genome Sequencing Center for Infectious Disease"/>
            <person name="Wu L."/>
            <person name="Ma J."/>
        </authorList>
    </citation>
    <scope>NUCLEOTIDE SEQUENCE [LARGE SCALE GENOMIC DNA]</scope>
    <source>
        <strain evidence="2">JCM 4542</strain>
    </source>
</reference>
<accession>A0ABP6G926</accession>
<name>A0ABP6G926_9ACTN</name>
<evidence type="ECO:0000313" key="2">
    <source>
        <dbReference type="Proteomes" id="UP001500886"/>
    </source>
</evidence>